<sequence length="137" mass="15455">MSAFASAMAGVITQQQQQEEEEEEEEANGCEPQMCAAVLNCMFEFPPSKPPQPAAKGHSLSIDDEQAQKEEEEEMPTRSAWSAVVFEKEKEKIPRRTSRLVEFSFWKFEIRVKKRRAASVPLMVCCVPGCARLSLTL</sequence>
<comment type="caution">
    <text evidence="2">The sequence shown here is derived from an EMBL/GenBank/DDBJ whole genome shotgun (WGS) entry which is preliminary data.</text>
</comment>
<accession>A0ABQ9ZTA7</accession>
<gene>
    <name evidence="2" type="ORF">OUZ56_031115</name>
</gene>
<evidence type="ECO:0000313" key="3">
    <source>
        <dbReference type="Proteomes" id="UP001234178"/>
    </source>
</evidence>
<keyword evidence="3" id="KW-1185">Reference proteome</keyword>
<name>A0ABQ9ZTA7_9CRUS</name>
<dbReference type="Proteomes" id="UP001234178">
    <property type="component" value="Unassembled WGS sequence"/>
</dbReference>
<feature type="region of interest" description="Disordered" evidence="1">
    <location>
        <begin position="1"/>
        <end position="30"/>
    </location>
</feature>
<organism evidence="2 3">
    <name type="scientific">Daphnia magna</name>
    <dbReference type="NCBI Taxonomy" id="35525"/>
    <lineage>
        <taxon>Eukaryota</taxon>
        <taxon>Metazoa</taxon>
        <taxon>Ecdysozoa</taxon>
        <taxon>Arthropoda</taxon>
        <taxon>Crustacea</taxon>
        <taxon>Branchiopoda</taxon>
        <taxon>Diplostraca</taxon>
        <taxon>Cladocera</taxon>
        <taxon>Anomopoda</taxon>
        <taxon>Daphniidae</taxon>
        <taxon>Daphnia</taxon>
    </lineage>
</organism>
<feature type="compositionally biased region" description="Acidic residues" evidence="1">
    <location>
        <begin position="62"/>
        <end position="74"/>
    </location>
</feature>
<evidence type="ECO:0000256" key="1">
    <source>
        <dbReference type="SAM" id="MobiDB-lite"/>
    </source>
</evidence>
<feature type="region of interest" description="Disordered" evidence="1">
    <location>
        <begin position="46"/>
        <end position="79"/>
    </location>
</feature>
<protein>
    <submittedName>
        <fullName evidence="2">Uncharacterized protein</fullName>
    </submittedName>
</protein>
<feature type="compositionally biased region" description="Acidic residues" evidence="1">
    <location>
        <begin position="18"/>
        <end position="28"/>
    </location>
</feature>
<proteinExistence type="predicted"/>
<reference evidence="2 3" key="1">
    <citation type="journal article" date="2023" name="Nucleic Acids Res.">
        <title>The hologenome of Daphnia magna reveals possible DNA methylation and microbiome-mediated evolution of the host genome.</title>
        <authorList>
            <person name="Chaturvedi A."/>
            <person name="Li X."/>
            <person name="Dhandapani V."/>
            <person name="Marshall H."/>
            <person name="Kissane S."/>
            <person name="Cuenca-Cambronero M."/>
            <person name="Asole G."/>
            <person name="Calvet F."/>
            <person name="Ruiz-Romero M."/>
            <person name="Marangio P."/>
            <person name="Guigo R."/>
            <person name="Rago D."/>
            <person name="Mirbahai L."/>
            <person name="Eastwood N."/>
            <person name="Colbourne J.K."/>
            <person name="Zhou J."/>
            <person name="Mallon E."/>
            <person name="Orsini L."/>
        </authorList>
    </citation>
    <scope>NUCLEOTIDE SEQUENCE [LARGE SCALE GENOMIC DNA]</scope>
    <source>
        <strain evidence="2">LRV0_1</strain>
    </source>
</reference>
<dbReference type="EMBL" id="JAOYFB010000005">
    <property type="protein sequence ID" value="KAK4016158.1"/>
    <property type="molecule type" value="Genomic_DNA"/>
</dbReference>
<evidence type="ECO:0000313" key="2">
    <source>
        <dbReference type="EMBL" id="KAK4016158.1"/>
    </source>
</evidence>